<dbReference type="OrthoDB" id="10063692at2759"/>
<keyword evidence="6" id="KW-0645">Protease</keyword>
<evidence type="ECO:0000256" key="14">
    <source>
        <dbReference type="ARBA" id="ARBA00060106"/>
    </source>
</evidence>
<dbReference type="Proteomes" id="UP000783686">
    <property type="component" value="Unassembled WGS sequence"/>
</dbReference>
<dbReference type="PRINTS" id="PR01233">
    <property type="entry name" value="JOSEPHIN"/>
</dbReference>
<dbReference type="InterPro" id="IPR033865">
    <property type="entry name" value="Ataxin-3"/>
</dbReference>
<evidence type="ECO:0000256" key="2">
    <source>
        <dbReference type="ARBA" id="ARBA00004496"/>
    </source>
</evidence>
<evidence type="ECO:0000313" key="23">
    <source>
        <dbReference type="Proteomes" id="UP000614601"/>
    </source>
</evidence>
<feature type="active site" description="Nucleophile" evidence="18">
    <location>
        <position position="13"/>
    </location>
</feature>
<evidence type="ECO:0000256" key="20">
    <source>
        <dbReference type="SAM" id="MobiDB-lite"/>
    </source>
</evidence>
<evidence type="ECO:0000259" key="21">
    <source>
        <dbReference type="PROSITE" id="PS50957"/>
    </source>
</evidence>
<evidence type="ECO:0000256" key="3">
    <source>
        <dbReference type="ARBA" id="ARBA00004604"/>
    </source>
</evidence>
<dbReference type="Pfam" id="PF02099">
    <property type="entry name" value="Josephin"/>
    <property type="match status" value="1"/>
</dbReference>
<dbReference type="GO" id="GO:0005730">
    <property type="term" value="C:nucleolus"/>
    <property type="evidence" value="ECO:0007669"/>
    <property type="project" value="UniProtKB-SubCell"/>
</dbReference>
<gene>
    <name evidence="22" type="ORF">BOKJ2_LOCUS12133</name>
</gene>
<dbReference type="FunFam" id="1.10.287.10:FF:000018">
    <property type="entry name" value="Ataxin-3 homolog"/>
    <property type="match status" value="1"/>
</dbReference>
<proteinExistence type="predicted"/>
<feature type="active site" evidence="19">
    <location>
        <position position="110"/>
    </location>
</feature>
<dbReference type="PROSITE" id="PS50957">
    <property type="entry name" value="JOSEPHIN"/>
    <property type="match status" value="1"/>
</dbReference>
<dbReference type="GO" id="GO:0006508">
    <property type="term" value="P:proteolysis"/>
    <property type="evidence" value="ECO:0007669"/>
    <property type="project" value="UniProtKB-KW"/>
</dbReference>
<comment type="subunit">
    <text evidence="15">Forms a complex composed of deubiquitinating enzyme atx-3, adapter ubxn-5 and cdc-48.1. Forms a complex composed of deubiquitinating enzyme atx-3, E4 ubiquitin-protein ligase ufd-2 and cdc-48.1. Interacts (via RRDR motif) with cdc-48.1 (via N-terminus) and cdc-48.2 (via N-terminus); the interaction with cdc-48.1 is not required for atx-3 enzymatic activity. Interacts (via C-terminus) with ubxn-5. May interact with ned-8.</text>
</comment>
<dbReference type="PANTHER" id="PTHR14159">
    <property type="entry name" value="ATAXIN-3-RELATED"/>
    <property type="match status" value="1"/>
</dbReference>
<reference evidence="22" key="1">
    <citation type="submission" date="2020-09" db="EMBL/GenBank/DDBJ databases">
        <authorList>
            <person name="Kikuchi T."/>
        </authorList>
    </citation>
    <scope>NUCLEOTIDE SEQUENCE</scope>
    <source>
        <strain evidence="22">SH1</strain>
    </source>
</reference>
<evidence type="ECO:0000313" key="22">
    <source>
        <dbReference type="EMBL" id="CAD5226559.1"/>
    </source>
</evidence>
<evidence type="ECO:0000256" key="17">
    <source>
        <dbReference type="ARBA" id="ARBA00082365"/>
    </source>
</evidence>
<name>A0A811LGC7_9BILA</name>
<dbReference type="Pfam" id="PF02809">
    <property type="entry name" value="UIM"/>
    <property type="match status" value="3"/>
</dbReference>
<evidence type="ECO:0000256" key="16">
    <source>
        <dbReference type="ARBA" id="ARBA00069055"/>
    </source>
</evidence>
<evidence type="ECO:0000256" key="7">
    <source>
        <dbReference type="ARBA" id="ARBA00022737"/>
    </source>
</evidence>
<feature type="active site" evidence="18 19">
    <location>
        <position position="125"/>
    </location>
</feature>
<dbReference type="GO" id="GO:0004843">
    <property type="term" value="F:cysteine-type deubiquitinase activity"/>
    <property type="evidence" value="ECO:0007669"/>
    <property type="project" value="UniProtKB-EC"/>
</dbReference>
<dbReference type="EMBL" id="CAJFDH010000005">
    <property type="protein sequence ID" value="CAD5226559.1"/>
    <property type="molecule type" value="Genomic_DNA"/>
</dbReference>
<feature type="active site" evidence="19">
    <location>
        <position position="13"/>
    </location>
</feature>
<feature type="region of interest" description="Disordered" evidence="20">
    <location>
        <begin position="243"/>
        <end position="283"/>
    </location>
</feature>
<keyword evidence="9 19" id="KW-0378">Hydrolase</keyword>
<keyword evidence="10" id="KW-0788">Thiol protease</keyword>
<organism evidence="22 23">
    <name type="scientific">Bursaphelenchus okinawaensis</name>
    <dbReference type="NCBI Taxonomy" id="465554"/>
    <lineage>
        <taxon>Eukaryota</taxon>
        <taxon>Metazoa</taxon>
        <taxon>Ecdysozoa</taxon>
        <taxon>Nematoda</taxon>
        <taxon>Chromadorea</taxon>
        <taxon>Rhabditida</taxon>
        <taxon>Tylenchina</taxon>
        <taxon>Tylenchomorpha</taxon>
        <taxon>Aphelenchoidea</taxon>
        <taxon>Aphelenchoididae</taxon>
        <taxon>Bursaphelenchus</taxon>
    </lineage>
</organism>
<evidence type="ECO:0000256" key="19">
    <source>
        <dbReference type="PROSITE-ProRule" id="PRU00331"/>
    </source>
</evidence>
<protein>
    <recommendedName>
        <fullName evidence="16">Ataxin-3 homolog</fullName>
        <ecNumber evidence="4">3.4.19.12</ecNumber>
    </recommendedName>
    <alternativeName>
        <fullName evidence="17">Machado-Joseph disease-like protein</fullName>
    </alternativeName>
</protein>
<keyword evidence="11" id="KW-0805">Transcription regulation</keyword>
<evidence type="ECO:0000256" key="12">
    <source>
        <dbReference type="ARBA" id="ARBA00023163"/>
    </source>
</evidence>
<evidence type="ECO:0000256" key="5">
    <source>
        <dbReference type="ARBA" id="ARBA00022490"/>
    </source>
</evidence>
<keyword evidence="8" id="KW-0833">Ubl conjugation pathway</keyword>
<evidence type="ECO:0000256" key="8">
    <source>
        <dbReference type="ARBA" id="ARBA00022786"/>
    </source>
</evidence>
<evidence type="ECO:0000256" key="10">
    <source>
        <dbReference type="ARBA" id="ARBA00022807"/>
    </source>
</evidence>
<sequence length="296" mass="33582">MDIFFEKQDGMLCAQHALNMLLQTRMYTALDLGDIARQLDEQEKALLPAEQRALFVSSNMDDSGFFSIQVIRQALRTLGLDLVSLENPELVEVKLSPKIGNAFICNMELHWFTLRNIFGAWYELNSMKDGPKVISDGFLDVYISQLVAEGYSVFHVEGDLSNFVNMDQRRGEDSPLMYQEDDFAKALELSKLEKTESEDDELQRAISLSMKPNGYEAEIDEELKKAIAMSLEDHQDNIATSSRTVDHESFMKSELSGSQSLQHSEQEPRLNGGNLTDSGDLSDLRRKREAFLSRFS</sequence>
<dbReference type="Proteomes" id="UP000614601">
    <property type="component" value="Unassembled WGS sequence"/>
</dbReference>
<evidence type="ECO:0000256" key="6">
    <source>
        <dbReference type="ARBA" id="ARBA00022670"/>
    </source>
</evidence>
<dbReference type="EC" id="3.4.19.12" evidence="4"/>
<keyword evidence="13" id="KW-0539">Nucleus</keyword>
<feature type="domain" description="Josephin" evidence="21">
    <location>
        <begin position="1"/>
        <end position="171"/>
    </location>
</feature>
<dbReference type="PROSITE" id="PS50330">
    <property type="entry name" value="UIM"/>
    <property type="match status" value="2"/>
</dbReference>
<feature type="active site" description="Proton acceptor" evidence="18">
    <location>
        <position position="110"/>
    </location>
</feature>
<evidence type="ECO:0000256" key="15">
    <source>
        <dbReference type="ARBA" id="ARBA00063584"/>
    </source>
</evidence>
<keyword evidence="23" id="KW-1185">Reference proteome</keyword>
<comment type="caution">
    <text evidence="22">The sequence shown here is derived from an EMBL/GenBank/DDBJ whole genome shotgun (WGS) entry which is preliminary data.</text>
</comment>
<dbReference type="SMART" id="SM01246">
    <property type="entry name" value="Josephin"/>
    <property type="match status" value="1"/>
</dbReference>
<dbReference type="EMBL" id="CAJFCW020000005">
    <property type="protein sequence ID" value="CAG9122346.1"/>
    <property type="molecule type" value="Genomic_DNA"/>
</dbReference>
<dbReference type="InterPro" id="IPR003903">
    <property type="entry name" value="UIM_dom"/>
</dbReference>
<dbReference type="Gene3D" id="3.90.70.40">
    <property type="match status" value="1"/>
</dbReference>
<evidence type="ECO:0000256" key="9">
    <source>
        <dbReference type="ARBA" id="ARBA00022801"/>
    </source>
</evidence>
<dbReference type="InterPro" id="IPR006155">
    <property type="entry name" value="Josephin"/>
</dbReference>
<keyword evidence="7" id="KW-0677">Repeat</keyword>
<keyword evidence="12" id="KW-0804">Transcription</keyword>
<evidence type="ECO:0000256" key="11">
    <source>
        <dbReference type="ARBA" id="ARBA00023015"/>
    </source>
</evidence>
<keyword evidence="5" id="KW-0963">Cytoplasm</keyword>
<comment type="function">
    <text evidence="14">Acts as a chain editing deubiquitinating enzyme that binds and cleaves 'Lys-48'-linked polyubiquitin chains, with a preference for chains containing four or more ubiquitin molecules thereby modulating protein degradation by the ubiquitin-proteasome pathway. Probably by regulating the IGF-1-insulin-like pathway, regulates lifespan. Regulates germline DNA double-strand-break repair and apoptosis in response to DNA damage by recruiting E4 ubiquitin-protein ligase ufd-2 to DNA repair foci. Interacts with key regulators of transcription and represses transcription. Acts as a histone-binding protein that regulates transcription.</text>
</comment>
<evidence type="ECO:0000256" key="4">
    <source>
        <dbReference type="ARBA" id="ARBA00012759"/>
    </source>
</evidence>
<dbReference type="PANTHER" id="PTHR14159:SF0">
    <property type="entry name" value="ATAXIN-3-RELATED"/>
    <property type="match status" value="1"/>
</dbReference>
<comment type="catalytic activity">
    <reaction evidence="1">
        <text>Thiol-dependent hydrolysis of ester, thioester, amide, peptide and isopeptide bonds formed by the C-terminal Gly of ubiquitin (a 76-residue protein attached to proteins as an intracellular targeting signal).</text>
        <dbReference type="EC" id="3.4.19.12"/>
    </reaction>
</comment>
<comment type="subcellular location">
    <subcellularLocation>
        <location evidence="2">Cytoplasm</location>
    </subcellularLocation>
    <subcellularLocation>
        <location evidence="3">Nucleus</location>
        <location evidence="3">Nucleolus</location>
    </subcellularLocation>
</comment>
<dbReference type="SMART" id="SM00726">
    <property type="entry name" value="UIM"/>
    <property type="match status" value="3"/>
</dbReference>
<evidence type="ECO:0000256" key="13">
    <source>
        <dbReference type="ARBA" id="ARBA00023242"/>
    </source>
</evidence>
<accession>A0A811LGC7</accession>
<dbReference type="GO" id="GO:0016579">
    <property type="term" value="P:protein deubiquitination"/>
    <property type="evidence" value="ECO:0007669"/>
    <property type="project" value="InterPro"/>
</dbReference>
<evidence type="ECO:0000256" key="18">
    <source>
        <dbReference type="PIRSR" id="PIRSR633865-1"/>
    </source>
</evidence>
<dbReference type="AlphaFoldDB" id="A0A811LGC7"/>
<dbReference type="Gene3D" id="1.10.287.10">
    <property type="entry name" value="S15/NS1, RNA-binding"/>
    <property type="match status" value="1"/>
</dbReference>
<evidence type="ECO:0000256" key="1">
    <source>
        <dbReference type="ARBA" id="ARBA00000707"/>
    </source>
</evidence>
<dbReference type="GO" id="GO:0005737">
    <property type="term" value="C:cytoplasm"/>
    <property type="evidence" value="ECO:0007669"/>
    <property type="project" value="UniProtKB-SubCell"/>
</dbReference>